<accession>A0ABU6QBD4</accession>
<evidence type="ECO:0000313" key="3">
    <source>
        <dbReference type="Proteomes" id="UP001341840"/>
    </source>
</evidence>
<name>A0ABU6QBD4_9FABA</name>
<feature type="region of interest" description="Disordered" evidence="1">
    <location>
        <begin position="1"/>
        <end position="75"/>
    </location>
</feature>
<feature type="region of interest" description="Disordered" evidence="1">
    <location>
        <begin position="101"/>
        <end position="138"/>
    </location>
</feature>
<gene>
    <name evidence="2" type="ORF">PIB30_029207</name>
</gene>
<comment type="caution">
    <text evidence="2">The sequence shown here is derived from an EMBL/GenBank/DDBJ whole genome shotgun (WGS) entry which is preliminary data.</text>
</comment>
<proteinExistence type="predicted"/>
<dbReference type="EMBL" id="JASCZI010000118">
    <property type="protein sequence ID" value="MED6108982.1"/>
    <property type="molecule type" value="Genomic_DNA"/>
</dbReference>
<evidence type="ECO:0000256" key="1">
    <source>
        <dbReference type="SAM" id="MobiDB-lite"/>
    </source>
</evidence>
<reference evidence="2 3" key="1">
    <citation type="journal article" date="2023" name="Plants (Basel)">
        <title>Bridging the Gap: Combining Genomics and Transcriptomics Approaches to Understand Stylosanthes scabra, an Orphan Legume from the Brazilian Caatinga.</title>
        <authorList>
            <person name="Ferreira-Neto J.R.C."/>
            <person name="da Silva M.D."/>
            <person name="Binneck E."/>
            <person name="de Melo N.F."/>
            <person name="da Silva R.H."/>
            <person name="de Melo A.L.T.M."/>
            <person name="Pandolfi V."/>
            <person name="Bustamante F.O."/>
            <person name="Brasileiro-Vidal A.C."/>
            <person name="Benko-Iseppon A.M."/>
        </authorList>
    </citation>
    <scope>NUCLEOTIDE SEQUENCE [LARGE SCALE GENOMIC DNA]</scope>
    <source>
        <tissue evidence="2">Leaves</tissue>
    </source>
</reference>
<feature type="non-terminal residue" evidence="2">
    <location>
        <position position="138"/>
    </location>
</feature>
<evidence type="ECO:0000313" key="2">
    <source>
        <dbReference type="EMBL" id="MED6108982.1"/>
    </source>
</evidence>
<dbReference type="Proteomes" id="UP001341840">
    <property type="component" value="Unassembled WGS sequence"/>
</dbReference>
<sequence>MEGTTASVMPPPPPPPSSSLRPPRPPPAAAPSRIETDPDDGGVSWTRDAIVPTRKHAPLGTKTNTRLWEPKRSGNANRLAFSNQFQERYEVEDDDHHFRRFQARESNQNNKKQTEAETKTNSKRKWTFFDQLQSRKAK</sequence>
<organism evidence="2 3">
    <name type="scientific">Stylosanthes scabra</name>
    <dbReference type="NCBI Taxonomy" id="79078"/>
    <lineage>
        <taxon>Eukaryota</taxon>
        <taxon>Viridiplantae</taxon>
        <taxon>Streptophyta</taxon>
        <taxon>Embryophyta</taxon>
        <taxon>Tracheophyta</taxon>
        <taxon>Spermatophyta</taxon>
        <taxon>Magnoliopsida</taxon>
        <taxon>eudicotyledons</taxon>
        <taxon>Gunneridae</taxon>
        <taxon>Pentapetalae</taxon>
        <taxon>rosids</taxon>
        <taxon>fabids</taxon>
        <taxon>Fabales</taxon>
        <taxon>Fabaceae</taxon>
        <taxon>Papilionoideae</taxon>
        <taxon>50 kb inversion clade</taxon>
        <taxon>dalbergioids sensu lato</taxon>
        <taxon>Dalbergieae</taxon>
        <taxon>Pterocarpus clade</taxon>
        <taxon>Stylosanthes</taxon>
    </lineage>
</organism>
<keyword evidence="3" id="KW-1185">Reference proteome</keyword>
<feature type="compositionally biased region" description="Pro residues" evidence="1">
    <location>
        <begin position="9"/>
        <end position="29"/>
    </location>
</feature>
<protein>
    <submittedName>
        <fullName evidence="2">Uncharacterized protein</fullName>
    </submittedName>
</protein>